<evidence type="ECO:0000313" key="14">
    <source>
        <dbReference type="Proteomes" id="UP000230423"/>
    </source>
</evidence>
<dbReference type="InterPro" id="IPR005027">
    <property type="entry name" value="Glyco_trans_43"/>
</dbReference>
<dbReference type="OrthoDB" id="675023at2759"/>
<evidence type="ECO:0000256" key="7">
    <source>
        <dbReference type="ARBA" id="ARBA00022989"/>
    </source>
</evidence>
<name>A0A2G9U3G8_TELCI</name>
<dbReference type="AlphaFoldDB" id="A0A2G9U3G8"/>
<gene>
    <name evidence="13" type="ORF">TELCIR_13662</name>
</gene>
<dbReference type="GO" id="GO:0005975">
    <property type="term" value="P:carbohydrate metabolic process"/>
    <property type="evidence" value="ECO:0007669"/>
    <property type="project" value="TreeGrafter"/>
</dbReference>
<protein>
    <recommendedName>
        <fullName evidence="3 12">Galactosylgalactosylxylosylprotein 3-beta-glucuronosyltransferase</fullName>
        <ecNumber evidence="3 12">2.4.1.135</ecNumber>
    </recommendedName>
</protein>
<keyword evidence="12" id="KW-0479">Metal-binding</keyword>
<organism evidence="13 14">
    <name type="scientific">Teladorsagia circumcincta</name>
    <name type="common">Brown stomach worm</name>
    <name type="synonym">Ostertagia circumcincta</name>
    <dbReference type="NCBI Taxonomy" id="45464"/>
    <lineage>
        <taxon>Eukaryota</taxon>
        <taxon>Metazoa</taxon>
        <taxon>Ecdysozoa</taxon>
        <taxon>Nematoda</taxon>
        <taxon>Chromadorea</taxon>
        <taxon>Rhabditida</taxon>
        <taxon>Rhabditina</taxon>
        <taxon>Rhabditomorpha</taxon>
        <taxon>Strongyloidea</taxon>
        <taxon>Trichostrongylidae</taxon>
        <taxon>Teladorsagia</taxon>
    </lineage>
</organism>
<reference evidence="13 14" key="1">
    <citation type="submission" date="2015-09" db="EMBL/GenBank/DDBJ databases">
        <title>Draft genome of the parasitic nematode Teladorsagia circumcincta isolate WARC Sus (inbred).</title>
        <authorList>
            <person name="Mitreva M."/>
        </authorList>
    </citation>
    <scope>NUCLEOTIDE SEQUENCE [LARGE SCALE GENOMIC DNA]</scope>
    <source>
        <strain evidence="13 14">S</strain>
    </source>
</reference>
<accession>A0A2G9U3G8</accession>
<comment type="catalytic activity">
    <reaction evidence="10 12">
        <text>3-O-(beta-D-galactosyl-(1-&gt;3)-beta-D-galactosyl-(1-&gt;4)-beta-D-xylosyl)-L-seryl-[protein] + UDP-alpha-D-glucuronate = 3-O-(beta-D-GlcA-(1-&gt;3)-beta-D-Gal-(1-&gt;3)-beta-D-Gal-(1-&gt;4)-beta-D-Xyl)-L-seryl-[protein] + UDP + H(+)</text>
        <dbReference type="Rhea" id="RHEA:24168"/>
        <dbReference type="Rhea" id="RHEA-COMP:12571"/>
        <dbReference type="Rhea" id="RHEA-COMP:12573"/>
        <dbReference type="ChEBI" id="CHEBI:15378"/>
        <dbReference type="ChEBI" id="CHEBI:58052"/>
        <dbReference type="ChEBI" id="CHEBI:58223"/>
        <dbReference type="ChEBI" id="CHEBI:132090"/>
        <dbReference type="ChEBI" id="CHEBI:132093"/>
        <dbReference type="EC" id="2.4.1.135"/>
    </reaction>
</comment>
<keyword evidence="12" id="KW-0333">Golgi apparatus</keyword>
<dbReference type="Proteomes" id="UP000230423">
    <property type="component" value="Unassembled WGS sequence"/>
</dbReference>
<dbReference type="GO" id="GO:0050650">
    <property type="term" value="P:chondroitin sulfate proteoglycan biosynthetic process"/>
    <property type="evidence" value="ECO:0007669"/>
    <property type="project" value="TreeGrafter"/>
</dbReference>
<dbReference type="Gene3D" id="3.90.550.10">
    <property type="entry name" value="Spore Coat Polysaccharide Biosynthesis Protein SpsA, Chain A"/>
    <property type="match status" value="1"/>
</dbReference>
<evidence type="ECO:0000256" key="8">
    <source>
        <dbReference type="ARBA" id="ARBA00023136"/>
    </source>
</evidence>
<feature type="non-terminal residue" evidence="13">
    <location>
        <position position="1"/>
    </location>
</feature>
<evidence type="ECO:0000256" key="11">
    <source>
        <dbReference type="PIRSR" id="PIRSR605027-1"/>
    </source>
</evidence>
<dbReference type="SUPFAM" id="SSF53448">
    <property type="entry name" value="Nucleotide-diphospho-sugar transferases"/>
    <property type="match status" value="1"/>
</dbReference>
<dbReference type="Pfam" id="PF03360">
    <property type="entry name" value="Glyco_transf_43"/>
    <property type="match status" value="1"/>
</dbReference>
<dbReference type="GO" id="GO:0015018">
    <property type="term" value="F:galactosylgalactosylxylosylprotein 3-beta-glucuronosyltransferase activity"/>
    <property type="evidence" value="ECO:0007669"/>
    <property type="project" value="UniProtKB-UniRule"/>
</dbReference>
<comment type="subcellular location">
    <subcellularLocation>
        <location evidence="12">Golgi apparatus membrane</location>
        <topology evidence="12">Single-pass type II membrane protein</topology>
    </subcellularLocation>
    <subcellularLocation>
        <location evidence="1">Membrane</location>
        <topology evidence="1">Single-pass type II membrane protein</topology>
    </subcellularLocation>
</comment>
<keyword evidence="6 12" id="KW-0735">Signal-anchor</keyword>
<evidence type="ECO:0000256" key="4">
    <source>
        <dbReference type="ARBA" id="ARBA00022679"/>
    </source>
</evidence>
<dbReference type="EMBL" id="KZ349658">
    <property type="protein sequence ID" value="PIO64698.1"/>
    <property type="molecule type" value="Genomic_DNA"/>
</dbReference>
<keyword evidence="7" id="KW-1133">Transmembrane helix</keyword>
<dbReference type="PANTHER" id="PTHR10896:SF65">
    <property type="entry name" value="GALACTOSYLGALACTOSYLXYLOSYLPROTEIN 3-BETA-GLUCURONOSYLTRANSFERASE 3"/>
    <property type="match status" value="1"/>
</dbReference>
<evidence type="ECO:0000256" key="3">
    <source>
        <dbReference type="ARBA" id="ARBA00012641"/>
    </source>
</evidence>
<evidence type="ECO:0000256" key="5">
    <source>
        <dbReference type="ARBA" id="ARBA00022692"/>
    </source>
</evidence>
<keyword evidence="4 12" id="KW-0808">Transferase</keyword>
<dbReference type="InterPro" id="IPR029044">
    <property type="entry name" value="Nucleotide-diphossugar_trans"/>
</dbReference>
<comment type="similarity">
    <text evidence="2 12">Belongs to the glycosyltransferase 43 family.</text>
</comment>
<dbReference type="UniPathway" id="UPA00378"/>
<dbReference type="PANTHER" id="PTHR10896">
    <property type="entry name" value="GALACTOSYLGALACTOSYLXYLOSYLPROTEIN 3-BETA-GLUCURONOSYLTRANSFERASE BETA-1,3-GLUCURONYLTRANSFERASE"/>
    <property type="match status" value="1"/>
</dbReference>
<evidence type="ECO:0000256" key="1">
    <source>
        <dbReference type="ARBA" id="ARBA00004606"/>
    </source>
</evidence>
<evidence type="ECO:0000256" key="10">
    <source>
        <dbReference type="ARBA" id="ARBA00047979"/>
    </source>
</evidence>
<keyword evidence="9" id="KW-0325">Glycoprotein</keyword>
<dbReference type="GO" id="GO:0000139">
    <property type="term" value="C:Golgi membrane"/>
    <property type="evidence" value="ECO:0007669"/>
    <property type="project" value="UniProtKB-SubCell"/>
</dbReference>
<comment type="pathway">
    <text evidence="12">Protein modification; protein glycosylation.</text>
</comment>
<keyword evidence="5" id="KW-0812">Transmembrane</keyword>
<dbReference type="EC" id="2.4.1.135" evidence="3 12"/>
<evidence type="ECO:0000313" key="13">
    <source>
        <dbReference type="EMBL" id="PIO64698.1"/>
    </source>
</evidence>
<comment type="cofactor">
    <cofactor evidence="12">
        <name>Mn(2+)</name>
        <dbReference type="ChEBI" id="CHEBI:29035"/>
    </cofactor>
</comment>
<keyword evidence="8" id="KW-0472">Membrane</keyword>
<evidence type="ECO:0000256" key="9">
    <source>
        <dbReference type="ARBA" id="ARBA00023180"/>
    </source>
</evidence>
<sequence length="139" mass="15967">SRLPYTHINVKTPEEKKMKYSDPSWYLPRGTVIGFNAIWKPDRQFPIDMAAFAVNITMVTSHPNAGFSYDVARGYQESHFLTGLGLTRSDLEPKAALCSKVYVWHTRTEKGKFSKEDWKRISTRDKELFDDIEAHALGL</sequence>
<keyword evidence="14" id="KW-1185">Reference proteome</keyword>
<proteinExistence type="inferred from homology"/>
<evidence type="ECO:0000256" key="2">
    <source>
        <dbReference type="ARBA" id="ARBA00007706"/>
    </source>
</evidence>
<evidence type="ECO:0000256" key="6">
    <source>
        <dbReference type="ARBA" id="ARBA00022968"/>
    </source>
</evidence>
<feature type="active site" description="Proton donor/acceptor" evidence="11">
    <location>
        <position position="77"/>
    </location>
</feature>
<dbReference type="GO" id="GO:0046872">
    <property type="term" value="F:metal ion binding"/>
    <property type="evidence" value="ECO:0007669"/>
    <property type="project" value="UniProtKB-KW"/>
</dbReference>
<evidence type="ECO:0000256" key="12">
    <source>
        <dbReference type="RuleBase" id="RU363127"/>
    </source>
</evidence>
<keyword evidence="12" id="KW-0464">Manganese</keyword>